<sequence>MRPRETGGRFCVGIPEIGELSVPRKVCVAAGCDDLALAGLSYCADHERRRKDRLKEKRAKAQTSEAAVTSRALYADQRWVRASKAFLRCNPLCADCAELGAVEVATDVDHITPHKGNRKLFWDRKNWQALCHPCHSRKTAHEVFHGKGGVSEK</sequence>
<dbReference type="Proteomes" id="UP000763802">
    <property type="component" value="Unassembled WGS sequence"/>
</dbReference>
<accession>A0ABS5WWA9</accession>
<evidence type="ECO:0000256" key="3">
    <source>
        <dbReference type="ARBA" id="ARBA00038412"/>
    </source>
</evidence>
<proteinExistence type="inferred from homology"/>
<protein>
    <recommendedName>
        <fullName evidence="4">Putative HNH nuclease YajD</fullName>
    </recommendedName>
</protein>
<dbReference type="Gene3D" id="1.10.30.50">
    <property type="match status" value="1"/>
</dbReference>
<evidence type="ECO:0000313" key="6">
    <source>
        <dbReference type="EMBL" id="MBT3142904.1"/>
    </source>
</evidence>
<dbReference type="InterPro" id="IPR002711">
    <property type="entry name" value="HNH"/>
</dbReference>
<feature type="domain" description="HNH nuclease" evidence="5">
    <location>
        <begin position="82"/>
        <end position="136"/>
    </location>
</feature>
<keyword evidence="7" id="KW-1185">Reference proteome</keyword>
<dbReference type="RefSeq" id="WP_215194117.1">
    <property type="nucleotide sequence ID" value="NZ_JAHHDY010000018.1"/>
</dbReference>
<keyword evidence="1" id="KW-0540">Nuclease</keyword>
<gene>
    <name evidence="6" type="ORF">KL867_17685</name>
</gene>
<dbReference type="PANTHER" id="PTHR41286">
    <property type="entry name" value="HNH NUCLEASE YAJD-RELATED"/>
    <property type="match status" value="1"/>
</dbReference>
<dbReference type="InterPro" id="IPR003615">
    <property type="entry name" value="HNH_nuc"/>
</dbReference>
<dbReference type="Pfam" id="PF01844">
    <property type="entry name" value="HNH"/>
    <property type="match status" value="1"/>
</dbReference>
<comment type="similarity">
    <text evidence="3">Belongs to the HNH nuclease family.</text>
</comment>
<evidence type="ECO:0000256" key="2">
    <source>
        <dbReference type="ARBA" id="ARBA00022801"/>
    </source>
</evidence>
<dbReference type="SMART" id="SM00507">
    <property type="entry name" value="HNHc"/>
    <property type="match status" value="1"/>
</dbReference>
<dbReference type="CDD" id="cd00085">
    <property type="entry name" value="HNHc"/>
    <property type="match status" value="1"/>
</dbReference>
<name>A0ABS5WWA9_9RHOB</name>
<evidence type="ECO:0000256" key="4">
    <source>
        <dbReference type="ARBA" id="ARBA00040194"/>
    </source>
</evidence>
<keyword evidence="2" id="KW-0378">Hydrolase</keyword>
<dbReference type="PANTHER" id="PTHR41286:SF1">
    <property type="entry name" value="HNH NUCLEASE YAJD-RELATED"/>
    <property type="match status" value="1"/>
</dbReference>
<evidence type="ECO:0000313" key="7">
    <source>
        <dbReference type="Proteomes" id="UP000763802"/>
    </source>
</evidence>
<keyword evidence="6" id="KW-0255">Endonuclease</keyword>
<dbReference type="GO" id="GO:0004519">
    <property type="term" value="F:endonuclease activity"/>
    <property type="evidence" value="ECO:0007669"/>
    <property type="project" value="UniProtKB-KW"/>
</dbReference>
<evidence type="ECO:0000256" key="1">
    <source>
        <dbReference type="ARBA" id="ARBA00022722"/>
    </source>
</evidence>
<dbReference type="EMBL" id="JAHHDY010000018">
    <property type="protein sequence ID" value="MBT3142904.1"/>
    <property type="molecule type" value="Genomic_DNA"/>
</dbReference>
<reference evidence="6 7" key="1">
    <citation type="submission" date="2021-05" db="EMBL/GenBank/DDBJ databases">
        <title>Draft genomes of marine bacteria isolated from model chitin particles.</title>
        <authorList>
            <person name="Datta M.S."/>
            <person name="Schwartzman J.A."/>
            <person name="Cordero O."/>
        </authorList>
    </citation>
    <scope>NUCLEOTIDE SEQUENCE [LARGE SCALE GENOMIC DNA]</scope>
    <source>
        <strain evidence="6 7">4E07</strain>
    </source>
</reference>
<comment type="caution">
    <text evidence="6">The sequence shown here is derived from an EMBL/GenBank/DDBJ whole genome shotgun (WGS) entry which is preliminary data.</text>
</comment>
<evidence type="ECO:0000259" key="5">
    <source>
        <dbReference type="SMART" id="SM00507"/>
    </source>
</evidence>
<organism evidence="6 7">
    <name type="scientific">Falsiruegeria litorea</name>
    <dbReference type="NCBI Taxonomy" id="1280831"/>
    <lineage>
        <taxon>Bacteria</taxon>
        <taxon>Pseudomonadati</taxon>
        <taxon>Pseudomonadota</taxon>
        <taxon>Alphaproteobacteria</taxon>
        <taxon>Rhodobacterales</taxon>
        <taxon>Roseobacteraceae</taxon>
        <taxon>Falsiruegeria</taxon>
    </lineage>
</organism>